<name>A0A839V3F2_9PROT</name>
<sequence length="122" mass="13245">MIRWNTASSRQAGQAWLALGLLLLALCGSTLSQRADAQADGRITPAGPTVQAATPEGGELDVTTDSAEYCQRLHAKLDAYVNPPRIVQELRSEGEEMCRAGRFRGGIARLRRALLAMRDAEH</sequence>
<evidence type="ECO:0000313" key="3">
    <source>
        <dbReference type="Proteomes" id="UP000557688"/>
    </source>
</evidence>
<dbReference type="EMBL" id="JABXXQ010000125">
    <property type="protein sequence ID" value="NVN30269.1"/>
    <property type="molecule type" value="Genomic_DNA"/>
</dbReference>
<evidence type="ECO:0000313" key="1">
    <source>
        <dbReference type="EMBL" id="MBB3174059.1"/>
    </source>
</evidence>
<dbReference type="Proteomes" id="UP000557688">
    <property type="component" value="Unassembled WGS sequence"/>
</dbReference>
<reference evidence="2 4" key="1">
    <citation type="submission" date="2020-06" db="EMBL/GenBank/DDBJ databases">
        <title>Description of novel acetic acid bacteria.</title>
        <authorList>
            <person name="Sombolestani A."/>
        </authorList>
    </citation>
    <scope>NUCLEOTIDE SEQUENCE [LARGE SCALE GENOMIC DNA]</scope>
    <source>
        <strain evidence="2 4">LMG 26838</strain>
    </source>
</reference>
<comment type="caution">
    <text evidence="1">The sequence shown here is derived from an EMBL/GenBank/DDBJ whole genome shotgun (WGS) entry which is preliminary data.</text>
</comment>
<accession>A0A839V3F2</accession>
<dbReference type="RefSeq" id="WP_176623666.1">
    <property type="nucleotide sequence ID" value="NZ_JABXXQ010000125.1"/>
</dbReference>
<keyword evidence="3" id="KW-1185">Reference proteome</keyword>
<evidence type="ECO:0000313" key="2">
    <source>
        <dbReference type="EMBL" id="NVN30269.1"/>
    </source>
</evidence>
<protein>
    <submittedName>
        <fullName evidence="1">Uncharacterized protein</fullName>
    </submittedName>
</protein>
<reference evidence="1 3" key="2">
    <citation type="submission" date="2020-08" db="EMBL/GenBank/DDBJ databases">
        <title>Genomic Encyclopedia of Type Strains, Phase III (KMG-III): the genomes of soil and plant-associated and newly described type strains.</title>
        <authorList>
            <person name="Whitman W."/>
        </authorList>
    </citation>
    <scope>NUCLEOTIDE SEQUENCE [LARGE SCALE GENOMIC DNA]</scope>
    <source>
        <strain evidence="1 3">CECT 8088</strain>
    </source>
</reference>
<dbReference type="AlphaFoldDB" id="A0A839V3F2"/>
<proteinExistence type="predicted"/>
<dbReference type="EMBL" id="JACHXV010000006">
    <property type="protein sequence ID" value="MBB3174059.1"/>
    <property type="molecule type" value="Genomic_DNA"/>
</dbReference>
<evidence type="ECO:0000313" key="4">
    <source>
        <dbReference type="Proteomes" id="UP000565205"/>
    </source>
</evidence>
<organism evidence="1 3">
    <name type="scientific">Endobacter medicaginis</name>
    <dbReference type="NCBI Taxonomy" id="1181271"/>
    <lineage>
        <taxon>Bacteria</taxon>
        <taxon>Pseudomonadati</taxon>
        <taxon>Pseudomonadota</taxon>
        <taxon>Alphaproteobacteria</taxon>
        <taxon>Acetobacterales</taxon>
        <taxon>Acetobacteraceae</taxon>
        <taxon>Endobacter</taxon>
    </lineage>
</organism>
<gene>
    <name evidence="1" type="ORF">FHR90_001895</name>
    <name evidence="2" type="ORF">HUK83_07975</name>
</gene>
<dbReference type="Proteomes" id="UP000565205">
    <property type="component" value="Unassembled WGS sequence"/>
</dbReference>